<dbReference type="InterPro" id="IPR028087">
    <property type="entry name" value="Tad_N"/>
</dbReference>
<feature type="transmembrane region" description="Helical" evidence="1">
    <location>
        <begin position="21"/>
        <end position="41"/>
    </location>
</feature>
<dbReference type="Proteomes" id="UP000546031">
    <property type="component" value="Unassembled WGS sequence"/>
</dbReference>
<evidence type="ECO:0000256" key="1">
    <source>
        <dbReference type="SAM" id="Phobius"/>
    </source>
</evidence>
<sequence length="538" mass="57003">MTQHKVKPFKAKRFWQDQNGAVAATYALALIPIIALAGLAFDYTRLAGMDTELQNAADQAALAGATQLDRRAGAINRATAAIQGGLVANETFFANDSADQTVDVTDVTQIVFYPSRADAEAGTNPVDKNATDADSIARFVEVTVDTRAANYALTPIVGAVSGSINAQAVAGLGSAICRIPPLMVCNPDEPETGTVTTETPFDIASRIGDGLLTKPGGGSGGWGPGVYGYLSVGGDGANEVRRALGWNTPTGNCISQDGVDEELLVDNQPGNIASGPAAINTRFDIYEANGCVDGNGNCSPAFNVRKDLVRPANAANDTNSCKIQGGEWTEPANPYRPTDLSGVPATTTIDSMGHPRDICHALEDSNPLNCKDDFFGNGVWDRAAYFRTHYGAAFNWQGNGMLGPNVTRYETYLYEINNHGTALADTPAGAAGNQLTTRNKAVCGPALGAPASTSTDRRVMSVAVINCRLHNVNGRERNLPVLTWMDVFLVQPSLNRASSGKWTGKDDIYVEIIREVDISNSGTSGGPLIRRDQPYLVR</sequence>
<dbReference type="EMBL" id="JABWTA010000001">
    <property type="protein sequence ID" value="NVE94179.1"/>
    <property type="molecule type" value="Genomic_DNA"/>
</dbReference>
<protein>
    <submittedName>
        <fullName evidence="3">Pilus assembly protein</fullName>
    </submittedName>
</protein>
<proteinExistence type="predicted"/>
<dbReference type="Pfam" id="PF13400">
    <property type="entry name" value="Tad"/>
    <property type="match status" value="1"/>
</dbReference>
<keyword evidence="1" id="KW-1133">Transmembrane helix</keyword>
<accession>A0A850H8R4</accession>
<keyword evidence="1" id="KW-0472">Membrane</keyword>
<comment type="caution">
    <text evidence="3">The sequence shown here is derived from an EMBL/GenBank/DDBJ whole genome shotgun (WGS) entry which is preliminary data.</text>
</comment>
<evidence type="ECO:0000313" key="3">
    <source>
        <dbReference type="EMBL" id="NVE94179.1"/>
    </source>
</evidence>
<reference evidence="3 4" key="1">
    <citation type="submission" date="2020-06" db="EMBL/GenBank/DDBJ databases">
        <title>Altererythrobacter lutimaris sp. nov., a marine bacterium isolated from a tidal flat.</title>
        <authorList>
            <person name="Kim D."/>
            <person name="Yoo Y."/>
            <person name="Kim J.-J."/>
        </authorList>
    </citation>
    <scope>NUCLEOTIDE SEQUENCE [LARGE SCALE GENOMIC DNA]</scope>
    <source>
        <strain evidence="3 4">JGD-16</strain>
    </source>
</reference>
<keyword evidence="1" id="KW-0812">Transmembrane</keyword>
<organism evidence="3 4">
    <name type="scientific">Altererythrobacter lutimaris</name>
    <dbReference type="NCBI Taxonomy" id="2743979"/>
    <lineage>
        <taxon>Bacteria</taxon>
        <taxon>Pseudomonadati</taxon>
        <taxon>Pseudomonadota</taxon>
        <taxon>Alphaproteobacteria</taxon>
        <taxon>Sphingomonadales</taxon>
        <taxon>Erythrobacteraceae</taxon>
        <taxon>Altererythrobacter</taxon>
    </lineage>
</organism>
<gene>
    <name evidence="3" type="ORF">HUO12_04620</name>
</gene>
<dbReference type="RefSeq" id="WP_176272484.1">
    <property type="nucleotide sequence ID" value="NZ_JABWTA010000001.1"/>
</dbReference>
<evidence type="ECO:0000313" key="4">
    <source>
        <dbReference type="Proteomes" id="UP000546031"/>
    </source>
</evidence>
<feature type="domain" description="Putative Flp pilus-assembly TadG-like N-terminal" evidence="2">
    <location>
        <begin position="20"/>
        <end position="66"/>
    </location>
</feature>
<dbReference type="AlphaFoldDB" id="A0A850H8R4"/>
<evidence type="ECO:0000259" key="2">
    <source>
        <dbReference type="Pfam" id="PF13400"/>
    </source>
</evidence>
<keyword evidence="4" id="KW-1185">Reference proteome</keyword>
<name>A0A850H8R4_9SPHN</name>